<protein>
    <submittedName>
        <fullName evidence="1">Uncharacterized protein</fullName>
    </submittedName>
</protein>
<evidence type="ECO:0000313" key="2">
    <source>
        <dbReference type="Proteomes" id="UP001172082"/>
    </source>
</evidence>
<evidence type="ECO:0000313" key="1">
    <source>
        <dbReference type="EMBL" id="MDN5201308.1"/>
    </source>
</evidence>
<dbReference type="RefSeq" id="WP_346751334.1">
    <property type="nucleotide sequence ID" value="NZ_JAUJEA010000002.1"/>
</dbReference>
<name>A0ABT8KM46_9BACT</name>
<proteinExistence type="predicted"/>
<keyword evidence="2" id="KW-1185">Reference proteome</keyword>
<dbReference type="Proteomes" id="UP001172082">
    <property type="component" value="Unassembled WGS sequence"/>
</dbReference>
<reference evidence="1" key="1">
    <citation type="submission" date="2023-06" db="EMBL/GenBank/DDBJ databases">
        <title>Genomic of Parafulvivirga corallium.</title>
        <authorList>
            <person name="Wang G."/>
        </authorList>
    </citation>
    <scope>NUCLEOTIDE SEQUENCE</scope>
    <source>
        <strain evidence="1">BMA10</strain>
    </source>
</reference>
<accession>A0ABT8KM46</accession>
<comment type="caution">
    <text evidence="1">The sequence shown here is derived from an EMBL/GenBank/DDBJ whole genome shotgun (WGS) entry which is preliminary data.</text>
</comment>
<dbReference type="EMBL" id="JAUJEA010000002">
    <property type="protein sequence ID" value="MDN5201308.1"/>
    <property type="molecule type" value="Genomic_DNA"/>
</dbReference>
<organism evidence="1 2">
    <name type="scientific">Splendidivirga corallicola</name>
    <dbReference type="NCBI Taxonomy" id="3051826"/>
    <lineage>
        <taxon>Bacteria</taxon>
        <taxon>Pseudomonadati</taxon>
        <taxon>Bacteroidota</taxon>
        <taxon>Cytophagia</taxon>
        <taxon>Cytophagales</taxon>
        <taxon>Splendidivirgaceae</taxon>
        <taxon>Splendidivirga</taxon>
    </lineage>
</organism>
<sequence>MLRKLEEDWEYLSKRVNPGETVLINGKGSRDFSERISGYFVKEEISSDFRFTKRQ</sequence>
<gene>
    <name evidence="1" type="ORF">QQ008_08045</name>
</gene>